<accession>A0A4D9CPY5</accession>
<dbReference type="Proteomes" id="UP000355283">
    <property type="component" value="Unassembled WGS sequence"/>
</dbReference>
<dbReference type="EMBL" id="SDOX01000158">
    <property type="protein sequence ID" value="TFJ80806.1"/>
    <property type="molecule type" value="Genomic_DNA"/>
</dbReference>
<evidence type="ECO:0000313" key="2">
    <source>
        <dbReference type="EMBL" id="TFJ80806.1"/>
    </source>
</evidence>
<dbReference type="AlphaFoldDB" id="A0A4D9CPY5"/>
<organism evidence="2 3">
    <name type="scientific">Nannochloropsis salina CCMP1776</name>
    <dbReference type="NCBI Taxonomy" id="1027361"/>
    <lineage>
        <taxon>Eukaryota</taxon>
        <taxon>Sar</taxon>
        <taxon>Stramenopiles</taxon>
        <taxon>Ochrophyta</taxon>
        <taxon>Eustigmatophyceae</taxon>
        <taxon>Eustigmatales</taxon>
        <taxon>Monodopsidaceae</taxon>
        <taxon>Microchloropsis</taxon>
        <taxon>Microchloropsis salina</taxon>
    </lineage>
</organism>
<dbReference type="OrthoDB" id="10335026at2759"/>
<evidence type="ECO:0000313" key="3">
    <source>
        <dbReference type="Proteomes" id="UP000355283"/>
    </source>
</evidence>
<comment type="caution">
    <text evidence="2">The sequence shown here is derived from an EMBL/GenBank/DDBJ whole genome shotgun (WGS) entry which is preliminary data.</text>
</comment>
<evidence type="ECO:0000256" key="1">
    <source>
        <dbReference type="SAM" id="MobiDB-lite"/>
    </source>
</evidence>
<protein>
    <submittedName>
        <fullName evidence="2">Uncharacterized protein</fullName>
    </submittedName>
</protein>
<gene>
    <name evidence="2" type="ORF">NSK_007983</name>
</gene>
<sequence>MRSRLGLLKGLSLRFISTQGSGWDCPLPPSHVPSPAGKTVIKYVGAAFVDPATQAIKVQRGFTVSLKVVDEAGEECGVSDNPRPWPGGGVYYFERVILPTKGLWTLKLTARESRKAGVDTTGWVAHGDVAGQQATIFCGEMPGQAFPADSLITDLGPSVLPTLPMALGLGDAPVIALDYLGPRKNLGRKDTRRAPRRTCGKEDLALALSVLEEEKVGSGGAGERKGGKRRRADGGGGGVGRGEMSAAQRALLRKFKSVPQDCRWLEFEALTAGRTAVVFSRRAWEWDLVGMMEYRKPSGVREAGGGGGTLVSE</sequence>
<keyword evidence="3" id="KW-1185">Reference proteome</keyword>
<name>A0A4D9CPY5_9STRA</name>
<proteinExistence type="predicted"/>
<feature type="region of interest" description="Disordered" evidence="1">
    <location>
        <begin position="217"/>
        <end position="242"/>
    </location>
</feature>
<reference evidence="2 3" key="1">
    <citation type="submission" date="2019-01" db="EMBL/GenBank/DDBJ databases">
        <title>Nuclear Genome Assembly of the Microalgal Biofuel strain Nannochloropsis salina CCMP1776.</title>
        <authorList>
            <person name="Hovde B."/>
        </authorList>
    </citation>
    <scope>NUCLEOTIDE SEQUENCE [LARGE SCALE GENOMIC DNA]</scope>
    <source>
        <strain evidence="2 3">CCMP1776</strain>
    </source>
</reference>